<accession>A0A812SLU0</accession>
<organism evidence="2 3">
    <name type="scientific">Symbiodinium natans</name>
    <dbReference type="NCBI Taxonomy" id="878477"/>
    <lineage>
        <taxon>Eukaryota</taxon>
        <taxon>Sar</taxon>
        <taxon>Alveolata</taxon>
        <taxon>Dinophyceae</taxon>
        <taxon>Suessiales</taxon>
        <taxon>Symbiodiniaceae</taxon>
        <taxon>Symbiodinium</taxon>
    </lineage>
</organism>
<dbReference type="AlphaFoldDB" id="A0A812SLU0"/>
<comment type="caution">
    <text evidence="2">The sequence shown here is derived from an EMBL/GenBank/DDBJ whole genome shotgun (WGS) entry which is preliminary data.</text>
</comment>
<proteinExistence type="predicted"/>
<dbReference type="Proteomes" id="UP000604046">
    <property type="component" value="Unassembled WGS sequence"/>
</dbReference>
<keyword evidence="3" id="KW-1185">Reference proteome</keyword>
<evidence type="ECO:0000313" key="2">
    <source>
        <dbReference type="EMBL" id="CAE7489901.1"/>
    </source>
</evidence>
<feature type="compositionally biased region" description="Basic and acidic residues" evidence="1">
    <location>
        <begin position="77"/>
        <end position="86"/>
    </location>
</feature>
<evidence type="ECO:0000313" key="3">
    <source>
        <dbReference type="Proteomes" id="UP000604046"/>
    </source>
</evidence>
<name>A0A812SLU0_9DINO</name>
<evidence type="ECO:0000256" key="1">
    <source>
        <dbReference type="SAM" id="MobiDB-lite"/>
    </source>
</evidence>
<gene>
    <name evidence="2" type="ORF">SNAT2548_LOCUS27470</name>
</gene>
<sequence length="109" mass="11641">MFTMPCRFQMSLQRHAFKGAGAIGGAIEQSLSKAGKQHMSCGEMFTMPCRFQISECALQRPAFKGRARAIGGGGQSRGEDGNRCEGKGPSGQAAQIHHTIRQGRQTASA</sequence>
<dbReference type="EMBL" id="CAJNDS010002472">
    <property type="protein sequence ID" value="CAE7489901.1"/>
    <property type="molecule type" value="Genomic_DNA"/>
</dbReference>
<protein>
    <submittedName>
        <fullName evidence="2">Uncharacterized protein</fullName>
    </submittedName>
</protein>
<feature type="region of interest" description="Disordered" evidence="1">
    <location>
        <begin position="67"/>
        <end position="109"/>
    </location>
</feature>
<reference evidence="2" key="1">
    <citation type="submission" date="2021-02" db="EMBL/GenBank/DDBJ databases">
        <authorList>
            <person name="Dougan E. K."/>
            <person name="Rhodes N."/>
            <person name="Thang M."/>
            <person name="Chan C."/>
        </authorList>
    </citation>
    <scope>NUCLEOTIDE SEQUENCE</scope>
</reference>